<dbReference type="InterPro" id="IPR011545">
    <property type="entry name" value="DEAD/DEAH_box_helicase_dom"/>
</dbReference>
<feature type="compositionally biased region" description="Polar residues" evidence="5">
    <location>
        <begin position="53"/>
        <end position="63"/>
    </location>
</feature>
<protein>
    <recommendedName>
        <fullName evidence="4">ATP-dependent RNA helicase</fullName>
        <ecNumber evidence="4">3.6.4.13</ecNumber>
    </recommendedName>
</protein>
<evidence type="ECO:0000256" key="3">
    <source>
        <dbReference type="ARBA" id="ARBA00022840"/>
    </source>
</evidence>
<reference evidence="7 8" key="1">
    <citation type="submission" date="2023-08" db="EMBL/GenBank/DDBJ databases">
        <title>Annotated Genome Sequence of Vanrija albida AlHP1.</title>
        <authorList>
            <person name="Herzog R."/>
        </authorList>
    </citation>
    <scope>NUCLEOTIDE SEQUENCE [LARGE SCALE GENOMIC DNA]</scope>
    <source>
        <strain evidence="7 8">AlHP1</strain>
    </source>
</reference>
<dbReference type="SMART" id="SM00487">
    <property type="entry name" value="DEXDc"/>
    <property type="match status" value="1"/>
</dbReference>
<dbReference type="InterPro" id="IPR027417">
    <property type="entry name" value="P-loop_NTPase"/>
</dbReference>
<accession>A0ABR3Q2U3</accession>
<evidence type="ECO:0000313" key="8">
    <source>
        <dbReference type="Proteomes" id="UP001565368"/>
    </source>
</evidence>
<dbReference type="Gene3D" id="3.40.50.300">
    <property type="entry name" value="P-loop containing nucleotide triphosphate hydrolases"/>
    <property type="match status" value="1"/>
</dbReference>
<gene>
    <name evidence="7" type="ORF">Q8F55_005756</name>
</gene>
<comment type="domain">
    <text evidence="4">The Q motif is unique to and characteristic of the DEAD box family of RNA helicases and controls ATP binding and hydrolysis.</text>
</comment>
<feature type="compositionally biased region" description="Low complexity" evidence="5">
    <location>
        <begin position="76"/>
        <end position="90"/>
    </location>
</feature>
<dbReference type="PROSITE" id="PS51192">
    <property type="entry name" value="HELICASE_ATP_BIND_1"/>
    <property type="match status" value="1"/>
</dbReference>
<dbReference type="EC" id="3.6.4.13" evidence="4"/>
<evidence type="ECO:0000256" key="1">
    <source>
        <dbReference type="ARBA" id="ARBA00022741"/>
    </source>
</evidence>
<sequence>MASRTLLTRALRAAPSTIRVCLPRELASGAGPSRAAGVARIRIASYSDAATAGPSSATESTAPVASAHASPRKPTESPSTPTESPPATTDPAPPPTSPEPWIRAGVHPAVAKRLVAAFPGAAGPTPAQRGLLLAVGREGADVYLKDYMGRGKTFAVALAALSTVLSGKGRQALILVPSPHLAQQVADLLEAFAPREGLHALIDPVWAVPNWKAKVIVATASKLLEADAPRLNALSHIFLDEPDTMLGPVPGRFQDANRLARHPINVHPPPVVDVLNAMLGIKGSKRNGWIDYAGRRDIRTVWSSATLGSDVRRFVYGRGWIQKGGGVVDLNFTASASERQRGVTDSLDAIADEAGVGASELPKASKPEHYAFVVDAMGQLRPLGEGGAAVAQRKDASNSGNVSPLVVEALALLHASSPPPEGTYALALPPDGSSGRELARELGKLRVASAELLPELLAGGVPPIPKGRGAPVLILPRNAVAGLHLASLHTVYLLNGLDMARMSKARRNVGGARARDVFYSVVEGRLGRAGTHTPERPQRVISIVEAGSEEERALEQLFAGRLKGEIGEPTGDYPLGEWQGPL</sequence>
<keyword evidence="2 4" id="KW-0378">Hydrolase</keyword>
<evidence type="ECO:0000256" key="4">
    <source>
        <dbReference type="RuleBase" id="RU365068"/>
    </source>
</evidence>
<keyword evidence="3 4" id="KW-0067">ATP-binding</keyword>
<keyword evidence="8" id="KW-1185">Reference proteome</keyword>
<keyword evidence="4" id="KW-0694">RNA-binding</keyword>
<comment type="catalytic activity">
    <reaction evidence="4">
        <text>ATP + H2O = ADP + phosphate + H(+)</text>
        <dbReference type="Rhea" id="RHEA:13065"/>
        <dbReference type="ChEBI" id="CHEBI:15377"/>
        <dbReference type="ChEBI" id="CHEBI:15378"/>
        <dbReference type="ChEBI" id="CHEBI:30616"/>
        <dbReference type="ChEBI" id="CHEBI:43474"/>
        <dbReference type="ChEBI" id="CHEBI:456216"/>
        <dbReference type="EC" id="3.6.4.13"/>
    </reaction>
</comment>
<name>A0ABR3Q2U3_9TREE</name>
<keyword evidence="4" id="KW-0347">Helicase</keyword>
<evidence type="ECO:0000256" key="5">
    <source>
        <dbReference type="SAM" id="MobiDB-lite"/>
    </source>
</evidence>
<dbReference type="EMBL" id="JBBXJM010000004">
    <property type="protein sequence ID" value="KAL1408942.1"/>
    <property type="molecule type" value="Genomic_DNA"/>
</dbReference>
<evidence type="ECO:0000259" key="6">
    <source>
        <dbReference type="PROSITE" id="PS51192"/>
    </source>
</evidence>
<dbReference type="InterPro" id="IPR014001">
    <property type="entry name" value="Helicase_ATP-bd"/>
</dbReference>
<organism evidence="7 8">
    <name type="scientific">Vanrija albida</name>
    <dbReference type="NCBI Taxonomy" id="181172"/>
    <lineage>
        <taxon>Eukaryota</taxon>
        <taxon>Fungi</taxon>
        <taxon>Dikarya</taxon>
        <taxon>Basidiomycota</taxon>
        <taxon>Agaricomycotina</taxon>
        <taxon>Tremellomycetes</taxon>
        <taxon>Trichosporonales</taxon>
        <taxon>Trichosporonaceae</taxon>
        <taxon>Vanrija</taxon>
    </lineage>
</organism>
<dbReference type="Proteomes" id="UP001565368">
    <property type="component" value="Unassembled WGS sequence"/>
</dbReference>
<dbReference type="RefSeq" id="XP_069208886.1">
    <property type="nucleotide sequence ID" value="XM_069354244.1"/>
</dbReference>
<feature type="domain" description="Helicase ATP-binding" evidence="6">
    <location>
        <begin position="133"/>
        <end position="325"/>
    </location>
</feature>
<evidence type="ECO:0000256" key="2">
    <source>
        <dbReference type="ARBA" id="ARBA00022801"/>
    </source>
</evidence>
<dbReference type="GeneID" id="95986799"/>
<evidence type="ECO:0000313" key="7">
    <source>
        <dbReference type="EMBL" id="KAL1408942.1"/>
    </source>
</evidence>
<dbReference type="Pfam" id="PF00270">
    <property type="entry name" value="DEAD"/>
    <property type="match status" value="1"/>
</dbReference>
<proteinExistence type="inferred from homology"/>
<comment type="similarity">
    <text evidence="4">Belongs to the DEAD box helicase family.</text>
</comment>
<dbReference type="PANTHER" id="PTHR24031">
    <property type="entry name" value="RNA HELICASE"/>
    <property type="match status" value="1"/>
</dbReference>
<feature type="region of interest" description="Disordered" evidence="5">
    <location>
        <begin position="50"/>
        <end position="101"/>
    </location>
</feature>
<keyword evidence="1 4" id="KW-0547">Nucleotide-binding</keyword>
<dbReference type="SUPFAM" id="SSF52540">
    <property type="entry name" value="P-loop containing nucleoside triphosphate hydrolases"/>
    <property type="match status" value="1"/>
</dbReference>
<comment type="function">
    <text evidence="4">RNA helicase.</text>
</comment>
<comment type="caution">
    <text evidence="7">The sequence shown here is derived from an EMBL/GenBank/DDBJ whole genome shotgun (WGS) entry which is preliminary data.</text>
</comment>